<protein>
    <submittedName>
        <fullName evidence="10">Threonine/homoserine efflux transporter RhtA</fullName>
    </submittedName>
</protein>
<feature type="transmembrane region" description="Helical" evidence="7">
    <location>
        <begin position="158"/>
        <end position="177"/>
    </location>
</feature>
<dbReference type="InterPro" id="IPR037185">
    <property type="entry name" value="EmrE-like"/>
</dbReference>
<evidence type="ECO:0000256" key="1">
    <source>
        <dbReference type="ARBA" id="ARBA00004651"/>
    </source>
</evidence>
<feature type="domain" description="EamA" evidence="9">
    <location>
        <begin position="14"/>
        <end position="148"/>
    </location>
</feature>
<feature type="chain" id="PRO_5021936055" evidence="8">
    <location>
        <begin position="31"/>
        <end position="340"/>
    </location>
</feature>
<evidence type="ECO:0000256" key="4">
    <source>
        <dbReference type="ARBA" id="ARBA00022692"/>
    </source>
</evidence>
<feature type="transmembrane region" description="Helical" evidence="7">
    <location>
        <begin position="225"/>
        <end position="247"/>
    </location>
</feature>
<keyword evidence="5 7" id="KW-1133">Transmembrane helix</keyword>
<dbReference type="InterPro" id="IPR051258">
    <property type="entry name" value="Diverse_Substrate_Transporter"/>
</dbReference>
<dbReference type="RefSeq" id="WP_142099691.1">
    <property type="nucleotide sequence ID" value="NZ_VFPH01000001.1"/>
</dbReference>
<dbReference type="Pfam" id="PF00892">
    <property type="entry name" value="EamA"/>
    <property type="match status" value="2"/>
</dbReference>
<dbReference type="InterPro" id="IPR000620">
    <property type="entry name" value="EamA_dom"/>
</dbReference>
<comment type="subcellular location">
    <subcellularLocation>
        <location evidence="1">Cell membrane</location>
        <topology evidence="1">Multi-pass membrane protein</topology>
    </subcellularLocation>
</comment>
<keyword evidence="6 7" id="KW-0472">Membrane</keyword>
<keyword evidence="11" id="KW-1185">Reference proteome</keyword>
<reference evidence="10 11" key="1">
    <citation type="submission" date="2019-06" db="EMBL/GenBank/DDBJ databases">
        <title>Sequencing the genomes of 1000 actinobacteria strains.</title>
        <authorList>
            <person name="Klenk H.-P."/>
        </authorList>
    </citation>
    <scope>NUCLEOTIDE SEQUENCE [LARGE SCALE GENOMIC DNA]</scope>
    <source>
        <strain evidence="10 11">DSM 45511</strain>
    </source>
</reference>
<dbReference type="Proteomes" id="UP000319818">
    <property type="component" value="Unassembled WGS sequence"/>
</dbReference>
<feature type="domain" description="EamA" evidence="9">
    <location>
        <begin position="159"/>
        <end position="300"/>
    </location>
</feature>
<evidence type="ECO:0000256" key="8">
    <source>
        <dbReference type="SAM" id="SignalP"/>
    </source>
</evidence>
<evidence type="ECO:0000259" key="9">
    <source>
        <dbReference type="Pfam" id="PF00892"/>
    </source>
</evidence>
<organism evidence="10 11">
    <name type="scientific">Pseudonocardia cypriaca</name>
    <dbReference type="NCBI Taxonomy" id="882449"/>
    <lineage>
        <taxon>Bacteria</taxon>
        <taxon>Bacillati</taxon>
        <taxon>Actinomycetota</taxon>
        <taxon>Actinomycetes</taxon>
        <taxon>Pseudonocardiales</taxon>
        <taxon>Pseudonocardiaceae</taxon>
        <taxon>Pseudonocardia</taxon>
    </lineage>
</organism>
<dbReference type="PANTHER" id="PTHR42920:SF5">
    <property type="entry name" value="EAMA DOMAIN-CONTAINING PROTEIN"/>
    <property type="match status" value="1"/>
</dbReference>
<feature type="transmembrane region" description="Helical" evidence="7">
    <location>
        <begin position="189"/>
        <end position="213"/>
    </location>
</feature>
<evidence type="ECO:0000256" key="5">
    <source>
        <dbReference type="ARBA" id="ARBA00022989"/>
    </source>
</evidence>
<dbReference type="GO" id="GO:0005886">
    <property type="term" value="C:plasma membrane"/>
    <property type="evidence" value="ECO:0007669"/>
    <property type="project" value="UniProtKB-SubCell"/>
</dbReference>
<evidence type="ECO:0000256" key="7">
    <source>
        <dbReference type="SAM" id="Phobius"/>
    </source>
</evidence>
<proteinExistence type="inferred from homology"/>
<feature type="transmembrane region" description="Helical" evidence="7">
    <location>
        <begin position="101"/>
        <end position="120"/>
    </location>
</feature>
<dbReference type="AlphaFoldDB" id="A0A543GF14"/>
<accession>A0A543GF14</accession>
<feature type="transmembrane region" description="Helical" evidence="7">
    <location>
        <begin position="259"/>
        <end position="279"/>
    </location>
</feature>
<keyword evidence="4 7" id="KW-0812">Transmembrane</keyword>
<evidence type="ECO:0000256" key="2">
    <source>
        <dbReference type="ARBA" id="ARBA00007362"/>
    </source>
</evidence>
<name>A0A543GF14_9PSEU</name>
<feature type="transmembrane region" description="Helical" evidence="7">
    <location>
        <begin position="132"/>
        <end position="152"/>
    </location>
</feature>
<dbReference type="OrthoDB" id="154915at2"/>
<keyword evidence="3" id="KW-1003">Cell membrane</keyword>
<dbReference type="PANTHER" id="PTHR42920">
    <property type="entry name" value="OS03G0707200 PROTEIN-RELATED"/>
    <property type="match status" value="1"/>
</dbReference>
<keyword evidence="8" id="KW-0732">Signal</keyword>
<comment type="caution">
    <text evidence="10">The sequence shown here is derived from an EMBL/GenBank/DDBJ whole genome shotgun (WGS) entry which is preliminary data.</text>
</comment>
<feature type="transmembrane region" description="Helical" evidence="7">
    <location>
        <begin position="46"/>
        <end position="64"/>
    </location>
</feature>
<evidence type="ECO:0000256" key="6">
    <source>
        <dbReference type="ARBA" id="ARBA00023136"/>
    </source>
</evidence>
<gene>
    <name evidence="10" type="ORF">FB388_2042</name>
</gene>
<evidence type="ECO:0000256" key="3">
    <source>
        <dbReference type="ARBA" id="ARBA00022475"/>
    </source>
</evidence>
<dbReference type="EMBL" id="VFPH01000001">
    <property type="protein sequence ID" value="TQM44671.1"/>
    <property type="molecule type" value="Genomic_DNA"/>
</dbReference>
<dbReference type="SUPFAM" id="SSF103481">
    <property type="entry name" value="Multidrug resistance efflux transporter EmrE"/>
    <property type="match status" value="2"/>
</dbReference>
<feature type="signal peptide" evidence="8">
    <location>
        <begin position="1"/>
        <end position="30"/>
    </location>
</feature>
<feature type="transmembrane region" description="Helical" evidence="7">
    <location>
        <begin position="76"/>
        <end position="95"/>
    </location>
</feature>
<sequence length="340" mass="34752">MTTSVQRSTGRFVGLWLALGAALAMGSAAAAMKALGTTGLPAVNVVQARLLVAAVALMAVALLVRRGRVRVARRDWWLIGAYGLISLAANQVVFMMSLSRLSVGVALLLEYLAPVLVALWVRFVRREPVSGLVWVGIMGTLVGLGMVSRVWAGFTLDGLGFVLGLLAAVTMASRFVLADRGLRRHDPLVLAAWGTTVSSGALLLTGAVAPFPLAALARDVDLNGVAVPVVLLVAWVGLVGTAAGVLLAVAAQRLLPPTAASLVLTLEVLVGAGLAYVVLGEGLAAGQVVGGAVMLAGIAVAQVALARRAGRSVDAVVDGVGGDRRGDRAELGEQAGLARQ</sequence>
<evidence type="ECO:0000313" key="11">
    <source>
        <dbReference type="Proteomes" id="UP000319818"/>
    </source>
</evidence>
<feature type="transmembrane region" description="Helical" evidence="7">
    <location>
        <begin position="285"/>
        <end position="305"/>
    </location>
</feature>
<evidence type="ECO:0000313" key="10">
    <source>
        <dbReference type="EMBL" id="TQM44671.1"/>
    </source>
</evidence>
<comment type="similarity">
    <text evidence="2">Belongs to the EamA transporter family.</text>
</comment>